<organism evidence="3 4">
    <name type="scientific">Symmachiella dynata</name>
    <dbReference type="NCBI Taxonomy" id="2527995"/>
    <lineage>
        <taxon>Bacteria</taxon>
        <taxon>Pseudomonadati</taxon>
        <taxon>Planctomycetota</taxon>
        <taxon>Planctomycetia</taxon>
        <taxon>Planctomycetales</taxon>
        <taxon>Planctomycetaceae</taxon>
        <taxon>Symmachiella</taxon>
    </lineage>
</organism>
<evidence type="ECO:0000313" key="3">
    <source>
        <dbReference type="EMBL" id="QDU45388.1"/>
    </source>
</evidence>
<feature type="transmembrane region" description="Helical" evidence="2">
    <location>
        <begin position="164"/>
        <end position="186"/>
    </location>
</feature>
<keyword evidence="4" id="KW-1185">Reference proteome</keyword>
<feature type="transmembrane region" description="Helical" evidence="2">
    <location>
        <begin position="69"/>
        <end position="89"/>
    </location>
</feature>
<dbReference type="KEGG" id="sdyn:Mal52_38820"/>
<feature type="coiled-coil region" evidence="1">
    <location>
        <begin position="769"/>
        <end position="803"/>
    </location>
</feature>
<name>A0A517ZSC8_9PLAN</name>
<evidence type="ECO:0000256" key="1">
    <source>
        <dbReference type="SAM" id="Coils"/>
    </source>
</evidence>
<reference evidence="3 4" key="1">
    <citation type="submission" date="2019-02" db="EMBL/GenBank/DDBJ databases">
        <title>Deep-cultivation of Planctomycetes and their phenomic and genomic characterization uncovers novel biology.</title>
        <authorList>
            <person name="Wiegand S."/>
            <person name="Jogler M."/>
            <person name="Boedeker C."/>
            <person name="Pinto D."/>
            <person name="Vollmers J."/>
            <person name="Rivas-Marin E."/>
            <person name="Kohn T."/>
            <person name="Peeters S.H."/>
            <person name="Heuer A."/>
            <person name="Rast P."/>
            <person name="Oberbeckmann S."/>
            <person name="Bunk B."/>
            <person name="Jeske O."/>
            <person name="Meyerdierks A."/>
            <person name="Storesund J.E."/>
            <person name="Kallscheuer N."/>
            <person name="Luecker S."/>
            <person name="Lage O.M."/>
            <person name="Pohl T."/>
            <person name="Merkel B.J."/>
            <person name="Hornburger P."/>
            <person name="Mueller R.-W."/>
            <person name="Bruemmer F."/>
            <person name="Labrenz M."/>
            <person name="Spormann A.M."/>
            <person name="Op den Camp H."/>
            <person name="Overmann J."/>
            <person name="Amann R."/>
            <person name="Jetten M.S.M."/>
            <person name="Mascher T."/>
            <person name="Medema M.H."/>
            <person name="Devos D.P."/>
            <person name="Kaster A.-K."/>
            <person name="Ovreas L."/>
            <person name="Rohde M."/>
            <person name="Galperin M.Y."/>
            <person name="Jogler C."/>
        </authorList>
    </citation>
    <scope>NUCLEOTIDE SEQUENCE [LARGE SCALE GENOMIC DNA]</scope>
    <source>
        <strain evidence="3 4">Mal52</strain>
    </source>
</reference>
<protein>
    <submittedName>
        <fullName evidence="3">Uncharacterized protein</fullName>
    </submittedName>
</protein>
<dbReference type="Proteomes" id="UP000319383">
    <property type="component" value="Chromosome"/>
</dbReference>
<evidence type="ECO:0000313" key="4">
    <source>
        <dbReference type="Proteomes" id="UP000319383"/>
    </source>
</evidence>
<keyword evidence="1" id="KW-0175">Coiled coil</keyword>
<proteinExistence type="predicted"/>
<evidence type="ECO:0000256" key="2">
    <source>
        <dbReference type="SAM" id="Phobius"/>
    </source>
</evidence>
<keyword evidence="2" id="KW-0812">Transmembrane</keyword>
<dbReference type="RefSeq" id="WP_145377768.1">
    <property type="nucleotide sequence ID" value="NZ_CP036276.1"/>
</dbReference>
<accession>A0A517ZSC8</accession>
<feature type="transmembrane region" description="Helical" evidence="2">
    <location>
        <begin position="28"/>
        <end position="49"/>
    </location>
</feature>
<dbReference type="EMBL" id="CP036276">
    <property type="protein sequence ID" value="QDU45388.1"/>
    <property type="molecule type" value="Genomic_DNA"/>
</dbReference>
<sequence>MADKTSHESLRPEIPAVLTRLQGRIRRYVFWEGMATVLVVLSLFFWVSLALDYGFSVIFKMEFSRDFRVVIALIAIGLAVAALVTRVLARMFRDFHYEALALVLERRFPQLNDRLITSVQLAKPTADRSPLTDDMLHRAVDEVGDMADGLPLRDVFDFSPLKKVMAAVVLLAASIIGFAIVFPGAFTTWYHRNVLFADEFWPRASELELVVLATPGERVRPFRDGVYKHPRGADLTLLASVPTGKTTPERVRMNYRFKNRSGGGDGYFSQLGESQFRMTVKGLQHSSELTITGGDYYNRRPYVIEVVDAPVVDRIVLDSLYPPYTRLNEVNADGTDFVRTPVAVQATRHALPVGTDVIFRADSNKPLTAARIQTASFTLDINPEQATLMIPSTTEQADQVIPIAADLASTFIDSEGQRIAIPLIITGEAAPQLLTAEGEVRWPLPLPVESSLLIELTDQDEVVSQQPTRLDLSGIVDEPPVVETRPKGIRNAITRQAVIPIEGKITDDYGIAETRFEYTINQEAEFRQHPFNSSANMDREFDVDESFDVLNLDLALGQKLTLSVVATDGDNLNGPHEKRSEATVFEIVSPDELLSLISARELNLRNRFEQILREVQARRTDLSAHRAKLLAAEPLRGTTPPPEQADEVRKQLRELDISVETVAQRSLLDIRKNANETASIEEAFADIHAELINNRVKAQRMLDRIEEGILKPLNLLNTFHYNNVDESLGLFKLALERQQSPYEPLDKCIADLDSTIAQIEKILAAMLKLATINEARELLRAILEKQEELKKQTEQERKRKLIESLK</sequence>
<dbReference type="AlphaFoldDB" id="A0A517ZSC8"/>
<keyword evidence="2" id="KW-0472">Membrane</keyword>
<gene>
    <name evidence="3" type="ORF">Mal52_38820</name>
</gene>
<keyword evidence="2" id="KW-1133">Transmembrane helix</keyword>